<dbReference type="Proteomes" id="UP000569951">
    <property type="component" value="Unassembled WGS sequence"/>
</dbReference>
<evidence type="ECO:0000313" key="2">
    <source>
        <dbReference type="EMBL" id="MBB6098561.1"/>
    </source>
</evidence>
<gene>
    <name evidence="2" type="ORF">HNR42_001995</name>
</gene>
<dbReference type="EMBL" id="JACHHG010000006">
    <property type="protein sequence ID" value="MBB6098561.1"/>
    <property type="molecule type" value="Genomic_DNA"/>
</dbReference>
<keyword evidence="3" id="KW-1185">Reference proteome</keyword>
<protein>
    <submittedName>
        <fullName evidence="2">Uncharacterized protein</fullName>
    </submittedName>
</protein>
<feature type="transmembrane region" description="Helical" evidence="1">
    <location>
        <begin position="6"/>
        <end position="25"/>
    </location>
</feature>
<reference evidence="2 3" key="1">
    <citation type="submission" date="2020-08" db="EMBL/GenBank/DDBJ databases">
        <title>Genomic Encyclopedia of Type Strains, Phase IV (KMG-IV): sequencing the most valuable type-strain genomes for metagenomic binning, comparative biology and taxonomic classification.</title>
        <authorList>
            <person name="Goeker M."/>
        </authorList>
    </citation>
    <scope>NUCLEOTIDE SEQUENCE [LARGE SCALE GENOMIC DNA]</scope>
    <source>
        <strain evidence="2 3">DSM 21458</strain>
    </source>
</reference>
<keyword evidence="1" id="KW-0812">Transmembrane</keyword>
<comment type="caution">
    <text evidence="2">The sequence shown here is derived from an EMBL/GenBank/DDBJ whole genome shotgun (WGS) entry which is preliminary data.</text>
</comment>
<keyword evidence="1" id="KW-0472">Membrane</keyword>
<feature type="transmembrane region" description="Helical" evidence="1">
    <location>
        <begin position="37"/>
        <end position="56"/>
    </location>
</feature>
<dbReference type="RefSeq" id="WP_183987085.1">
    <property type="nucleotide sequence ID" value="NZ_JACHHG010000006.1"/>
</dbReference>
<evidence type="ECO:0000313" key="3">
    <source>
        <dbReference type="Proteomes" id="UP000569951"/>
    </source>
</evidence>
<organism evidence="2 3">
    <name type="scientific">Deinobacterium chartae</name>
    <dbReference type="NCBI Taxonomy" id="521158"/>
    <lineage>
        <taxon>Bacteria</taxon>
        <taxon>Thermotogati</taxon>
        <taxon>Deinococcota</taxon>
        <taxon>Deinococci</taxon>
        <taxon>Deinococcales</taxon>
        <taxon>Deinococcaceae</taxon>
        <taxon>Deinobacterium</taxon>
    </lineage>
</organism>
<dbReference type="AlphaFoldDB" id="A0A841HYE3"/>
<proteinExistence type="predicted"/>
<name>A0A841HYE3_9DEIO</name>
<feature type="transmembrane region" description="Helical" evidence="1">
    <location>
        <begin position="68"/>
        <end position="94"/>
    </location>
</feature>
<keyword evidence="1" id="KW-1133">Transmembrane helix</keyword>
<evidence type="ECO:0000256" key="1">
    <source>
        <dbReference type="SAM" id="Phobius"/>
    </source>
</evidence>
<accession>A0A841HYE3</accession>
<sequence>MTFPRLPVSWAFFLSAVAVFNGYIYAGSLTYLDTRPLWILAGVLDLAAGLVVVRRYTGDLYPALSGDVLRMLLVLWVLQAPFALILSHTLGALVNRLWTVSTDRQVAEVQLGRHIPGRNKMPGKLELTLRVSGDPAPQHLTFSEHSYTFEPPEWKKQPVPTGRVTLEVARGVLGARWVRSICDTAQPCLVHADLPFFWLSGRP</sequence>